<keyword evidence="9 14" id="KW-0408">Iron</keyword>
<evidence type="ECO:0000256" key="2">
    <source>
        <dbReference type="ARBA" id="ARBA00007957"/>
    </source>
</evidence>
<dbReference type="Gene3D" id="1.10.10.10">
    <property type="entry name" value="Winged helix-like DNA-binding domain superfamily/Winged helix DNA-binding domain"/>
    <property type="match status" value="1"/>
</dbReference>
<evidence type="ECO:0000313" key="16">
    <source>
        <dbReference type="EMBL" id="KTD32527.1"/>
    </source>
</evidence>
<feature type="binding site" evidence="13">
    <location>
        <position position="135"/>
    </location>
    <ligand>
        <name>Zn(2+)</name>
        <dbReference type="ChEBI" id="CHEBI:29105"/>
    </ligand>
</feature>
<dbReference type="FunFam" id="1.10.10.10:FF:000007">
    <property type="entry name" value="Ferric uptake regulation protein"/>
    <property type="match status" value="1"/>
</dbReference>
<evidence type="ECO:0000256" key="15">
    <source>
        <dbReference type="RuleBase" id="RU364037"/>
    </source>
</evidence>
<dbReference type="InterPro" id="IPR036390">
    <property type="entry name" value="WH_DNA-bd_sf"/>
</dbReference>
<feature type="binding site" evidence="13">
    <location>
        <position position="132"/>
    </location>
    <ligand>
        <name>Zn(2+)</name>
        <dbReference type="ChEBI" id="CHEBI:29105"/>
    </ligand>
</feature>
<feature type="binding site" evidence="14">
    <location>
        <position position="86"/>
    </location>
    <ligand>
        <name>Fe cation</name>
        <dbReference type="ChEBI" id="CHEBI:24875"/>
    </ligand>
</feature>
<comment type="subunit">
    <text evidence="3 15">Homodimer.</text>
</comment>
<organism evidence="17 19">
    <name type="scientific">Legionella moravica</name>
    <dbReference type="NCBI Taxonomy" id="39962"/>
    <lineage>
        <taxon>Bacteria</taxon>
        <taxon>Pseudomonadati</taxon>
        <taxon>Pseudomonadota</taxon>
        <taxon>Gammaproteobacteria</taxon>
        <taxon>Legionellales</taxon>
        <taxon>Legionellaceae</taxon>
        <taxon>Legionella</taxon>
    </lineage>
</organism>
<evidence type="ECO:0000256" key="9">
    <source>
        <dbReference type="ARBA" id="ARBA00023004"/>
    </source>
</evidence>
<protein>
    <recommendedName>
        <fullName evidence="4 15">Ferric uptake regulation protein</fullName>
    </recommendedName>
</protein>
<dbReference type="GO" id="GO:0005829">
    <property type="term" value="C:cytosol"/>
    <property type="evidence" value="ECO:0007669"/>
    <property type="project" value="TreeGrafter"/>
</dbReference>
<keyword evidence="10 15" id="KW-0805">Transcription regulation</keyword>
<feature type="binding site" evidence="14">
    <location>
        <position position="124"/>
    </location>
    <ligand>
        <name>Fe cation</name>
        <dbReference type="ChEBI" id="CHEBI:24875"/>
    </ligand>
</feature>
<sequence length="136" mass="15424">MEESQQLKEAGLKITLPRLKVLQILEQSRNHHLSAEDVYKALLETGEDVGLATVYRVLTQFEAAGLVSRHNFEGGYSVFELSQGEHHDHLVCVKCGRVEEFVDEIIEQRQKVIAEKAHFKMTDHALNIYGICSQCT</sequence>
<evidence type="ECO:0000256" key="13">
    <source>
        <dbReference type="PIRSR" id="PIRSR602481-1"/>
    </source>
</evidence>
<gene>
    <name evidence="15 17" type="primary">fur</name>
    <name evidence="16" type="ORF">Lmor_2152</name>
    <name evidence="17" type="ORF">NCTC12239_00319</name>
</gene>
<dbReference type="PANTHER" id="PTHR33202">
    <property type="entry name" value="ZINC UPTAKE REGULATION PROTEIN"/>
    <property type="match status" value="1"/>
</dbReference>
<dbReference type="AlphaFoldDB" id="A0A378JS26"/>
<feature type="binding site" evidence="13">
    <location>
        <position position="95"/>
    </location>
    <ligand>
        <name>Zn(2+)</name>
        <dbReference type="ChEBI" id="CHEBI:29105"/>
    </ligand>
</feature>
<evidence type="ECO:0000256" key="14">
    <source>
        <dbReference type="PIRSR" id="PIRSR602481-2"/>
    </source>
</evidence>
<keyword evidence="6 15" id="KW-0678">Repressor</keyword>
<evidence type="ECO:0000313" key="19">
    <source>
        <dbReference type="Proteomes" id="UP000254040"/>
    </source>
</evidence>
<dbReference type="Gene3D" id="3.30.1490.190">
    <property type="match status" value="1"/>
</dbReference>
<dbReference type="Proteomes" id="UP000054985">
    <property type="component" value="Unassembled WGS sequence"/>
</dbReference>
<evidence type="ECO:0000256" key="4">
    <source>
        <dbReference type="ARBA" id="ARBA00020910"/>
    </source>
</evidence>
<dbReference type="EMBL" id="UGOG01000001">
    <property type="protein sequence ID" value="STX61404.1"/>
    <property type="molecule type" value="Genomic_DNA"/>
</dbReference>
<evidence type="ECO:0000256" key="3">
    <source>
        <dbReference type="ARBA" id="ARBA00011738"/>
    </source>
</evidence>
<dbReference type="PANTHER" id="PTHR33202:SF2">
    <property type="entry name" value="FERRIC UPTAKE REGULATION PROTEIN"/>
    <property type="match status" value="1"/>
</dbReference>
<evidence type="ECO:0000256" key="11">
    <source>
        <dbReference type="ARBA" id="ARBA00023125"/>
    </source>
</evidence>
<keyword evidence="18" id="KW-1185">Reference proteome</keyword>
<evidence type="ECO:0000256" key="10">
    <source>
        <dbReference type="ARBA" id="ARBA00023015"/>
    </source>
</evidence>
<dbReference type="InterPro" id="IPR036388">
    <property type="entry name" value="WH-like_DNA-bd_sf"/>
</dbReference>
<dbReference type="OrthoDB" id="8659436at2"/>
<evidence type="ECO:0000256" key="12">
    <source>
        <dbReference type="ARBA" id="ARBA00023163"/>
    </source>
</evidence>
<evidence type="ECO:0000256" key="1">
    <source>
        <dbReference type="ARBA" id="ARBA00004496"/>
    </source>
</evidence>
<comment type="cofactor">
    <cofactor evidence="14">
        <name>Mn(2+)</name>
        <dbReference type="ChEBI" id="CHEBI:29035"/>
    </cofactor>
    <cofactor evidence="14">
        <name>Fe(2+)</name>
        <dbReference type="ChEBI" id="CHEBI:29033"/>
    </cofactor>
    <text evidence="14">Binds 1 Mn(2+) or Fe(2+) ion per subunit.</text>
</comment>
<evidence type="ECO:0000256" key="8">
    <source>
        <dbReference type="ARBA" id="ARBA00022833"/>
    </source>
</evidence>
<dbReference type="GO" id="GO:0003700">
    <property type="term" value="F:DNA-binding transcription factor activity"/>
    <property type="evidence" value="ECO:0007669"/>
    <property type="project" value="UniProtKB-UniRule"/>
</dbReference>
<dbReference type="CDD" id="cd07153">
    <property type="entry name" value="Fur_like"/>
    <property type="match status" value="1"/>
</dbReference>
<dbReference type="GO" id="GO:1900705">
    <property type="term" value="P:negative regulation of siderophore biosynthetic process"/>
    <property type="evidence" value="ECO:0007669"/>
    <property type="project" value="TreeGrafter"/>
</dbReference>
<evidence type="ECO:0000256" key="7">
    <source>
        <dbReference type="ARBA" id="ARBA00022723"/>
    </source>
</evidence>
<dbReference type="GO" id="GO:0045892">
    <property type="term" value="P:negative regulation of DNA-templated transcription"/>
    <property type="evidence" value="ECO:0007669"/>
    <property type="project" value="TreeGrafter"/>
</dbReference>
<dbReference type="NCBIfam" id="NF006999">
    <property type="entry name" value="PRK09462.1"/>
    <property type="match status" value="1"/>
</dbReference>
<dbReference type="RefSeq" id="WP_028385503.1">
    <property type="nucleotide sequence ID" value="NZ_CAAAJG010000031.1"/>
</dbReference>
<accession>A0A378JS26</accession>
<proteinExistence type="inferred from homology"/>
<dbReference type="InterPro" id="IPR043135">
    <property type="entry name" value="Fur_C"/>
</dbReference>
<dbReference type="STRING" id="39962.Lmor_2152"/>
<evidence type="ECO:0000256" key="6">
    <source>
        <dbReference type="ARBA" id="ARBA00022491"/>
    </source>
</evidence>
<comment type="subcellular location">
    <subcellularLocation>
        <location evidence="1 15">Cytoplasm</location>
    </subcellularLocation>
</comment>
<dbReference type="FunFam" id="3.30.1490.190:FF:000001">
    <property type="entry name" value="Ferric uptake regulation protein"/>
    <property type="match status" value="1"/>
</dbReference>
<dbReference type="GO" id="GO:0008270">
    <property type="term" value="F:zinc ion binding"/>
    <property type="evidence" value="ECO:0007669"/>
    <property type="project" value="TreeGrafter"/>
</dbReference>
<feature type="binding site" evidence="14">
    <location>
        <position position="107"/>
    </location>
    <ligand>
        <name>Fe cation</name>
        <dbReference type="ChEBI" id="CHEBI:24875"/>
    </ligand>
</feature>
<comment type="cofactor">
    <cofactor evidence="13">
        <name>Zn(2+)</name>
        <dbReference type="ChEBI" id="CHEBI:29105"/>
    </cofactor>
    <text evidence="13">Binds 1 zinc ion per subunit.</text>
</comment>
<feature type="binding site" evidence="13">
    <location>
        <position position="92"/>
    </location>
    <ligand>
        <name>Zn(2+)</name>
        <dbReference type="ChEBI" id="CHEBI:29105"/>
    </ligand>
</feature>
<evidence type="ECO:0000313" key="17">
    <source>
        <dbReference type="EMBL" id="STX61404.1"/>
    </source>
</evidence>
<dbReference type="EMBL" id="LNYN01000028">
    <property type="protein sequence ID" value="KTD32527.1"/>
    <property type="molecule type" value="Genomic_DNA"/>
</dbReference>
<name>A0A378JS26_9GAMM</name>
<dbReference type="GO" id="GO:0000976">
    <property type="term" value="F:transcription cis-regulatory region binding"/>
    <property type="evidence" value="ECO:0007669"/>
    <property type="project" value="TreeGrafter"/>
</dbReference>
<evidence type="ECO:0000256" key="5">
    <source>
        <dbReference type="ARBA" id="ARBA00022490"/>
    </source>
</evidence>
<keyword evidence="7 13" id="KW-0479">Metal-binding</keyword>
<dbReference type="Proteomes" id="UP000254040">
    <property type="component" value="Unassembled WGS sequence"/>
</dbReference>
<dbReference type="Pfam" id="PF01475">
    <property type="entry name" value="FUR"/>
    <property type="match status" value="1"/>
</dbReference>
<feature type="binding site" evidence="14">
    <location>
        <position position="88"/>
    </location>
    <ligand>
        <name>Fe cation</name>
        <dbReference type="ChEBI" id="CHEBI:24875"/>
    </ligand>
</feature>
<keyword evidence="8 13" id="KW-0862">Zinc</keyword>
<evidence type="ECO:0000313" key="18">
    <source>
        <dbReference type="Proteomes" id="UP000054985"/>
    </source>
</evidence>
<keyword evidence="12 15" id="KW-0804">Transcription</keyword>
<reference evidence="16 18" key="1">
    <citation type="submission" date="2015-11" db="EMBL/GenBank/DDBJ databases">
        <title>Genomic analysis of 38 Legionella species identifies large and diverse effector repertoires.</title>
        <authorList>
            <person name="Burstein D."/>
            <person name="Amaro F."/>
            <person name="Zusman T."/>
            <person name="Lifshitz Z."/>
            <person name="Cohen O."/>
            <person name="Gilbert J.A."/>
            <person name="Pupko T."/>
            <person name="Shuman H.A."/>
            <person name="Segal G."/>
        </authorList>
    </citation>
    <scope>NUCLEOTIDE SEQUENCE [LARGE SCALE GENOMIC DNA]</scope>
    <source>
        <strain evidence="16 18">ATCC 43877</strain>
    </source>
</reference>
<comment type="similarity">
    <text evidence="2 15">Belongs to the Fur family.</text>
</comment>
<dbReference type="InterPro" id="IPR002481">
    <property type="entry name" value="FUR"/>
</dbReference>
<dbReference type="SUPFAM" id="SSF46785">
    <property type="entry name" value="Winged helix' DNA-binding domain"/>
    <property type="match status" value="1"/>
</dbReference>
<keyword evidence="11 15" id="KW-0238">DNA-binding</keyword>
<reference evidence="17 19" key="2">
    <citation type="submission" date="2018-06" db="EMBL/GenBank/DDBJ databases">
        <authorList>
            <consortium name="Pathogen Informatics"/>
            <person name="Doyle S."/>
        </authorList>
    </citation>
    <scope>NUCLEOTIDE SEQUENCE [LARGE SCALE GENOMIC DNA]</scope>
    <source>
        <strain evidence="17 19">NCTC12239</strain>
    </source>
</reference>
<keyword evidence="5 15" id="KW-0963">Cytoplasm</keyword>